<evidence type="ECO:0000313" key="1">
    <source>
        <dbReference type="EMBL" id="TNN35562.1"/>
    </source>
</evidence>
<proteinExistence type="predicted"/>
<comment type="caution">
    <text evidence="1">The sequence shown here is derived from an EMBL/GenBank/DDBJ whole genome shotgun (WGS) entry which is preliminary data.</text>
</comment>
<dbReference type="Proteomes" id="UP000314294">
    <property type="component" value="Unassembled WGS sequence"/>
</dbReference>
<sequence>MWRLTSANCKRLKVPPGGAVSLKFFLGATQVSMVSSLLVARLVAWCFTRRLAHSLSHGESQRAANRHKSLFSAPSLRHRSTAKTPLEEISLHEFEAICASL</sequence>
<keyword evidence="2" id="KW-1185">Reference proteome</keyword>
<gene>
    <name evidence="1" type="ORF">EYF80_054275</name>
</gene>
<organism evidence="1 2">
    <name type="scientific">Liparis tanakae</name>
    <name type="common">Tanaka's snailfish</name>
    <dbReference type="NCBI Taxonomy" id="230148"/>
    <lineage>
        <taxon>Eukaryota</taxon>
        <taxon>Metazoa</taxon>
        <taxon>Chordata</taxon>
        <taxon>Craniata</taxon>
        <taxon>Vertebrata</taxon>
        <taxon>Euteleostomi</taxon>
        <taxon>Actinopterygii</taxon>
        <taxon>Neopterygii</taxon>
        <taxon>Teleostei</taxon>
        <taxon>Neoteleostei</taxon>
        <taxon>Acanthomorphata</taxon>
        <taxon>Eupercaria</taxon>
        <taxon>Perciformes</taxon>
        <taxon>Cottioidei</taxon>
        <taxon>Cottales</taxon>
        <taxon>Liparidae</taxon>
        <taxon>Liparis</taxon>
    </lineage>
</organism>
<accession>A0A4Z2F512</accession>
<reference evidence="1 2" key="1">
    <citation type="submission" date="2019-03" db="EMBL/GenBank/DDBJ databases">
        <title>First draft genome of Liparis tanakae, snailfish: a comprehensive survey of snailfish specific genes.</title>
        <authorList>
            <person name="Kim W."/>
            <person name="Song I."/>
            <person name="Jeong J.-H."/>
            <person name="Kim D."/>
            <person name="Kim S."/>
            <person name="Ryu S."/>
            <person name="Song J.Y."/>
            <person name="Lee S.K."/>
        </authorList>
    </citation>
    <scope>NUCLEOTIDE SEQUENCE [LARGE SCALE GENOMIC DNA]</scope>
    <source>
        <tissue evidence="1">Muscle</tissue>
    </source>
</reference>
<name>A0A4Z2F512_9TELE</name>
<evidence type="ECO:0000313" key="2">
    <source>
        <dbReference type="Proteomes" id="UP000314294"/>
    </source>
</evidence>
<dbReference type="AlphaFoldDB" id="A0A4Z2F512"/>
<dbReference type="EMBL" id="SRLO01001748">
    <property type="protein sequence ID" value="TNN35562.1"/>
    <property type="molecule type" value="Genomic_DNA"/>
</dbReference>
<protein>
    <submittedName>
        <fullName evidence="1">Uncharacterized protein</fullName>
    </submittedName>
</protein>